<evidence type="ECO:0000313" key="1">
    <source>
        <dbReference type="EMBL" id="KAG7352610.1"/>
    </source>
</evidence>
<name>A0A9K3KYX3_9STRA</name>
<evidence type="ECO:0000313" key="2">
    <source>
        <dbReference type="Proteomes" id="UP000693970"/>
    </source>
</evidence>
<proteinExistence type="predicted"/>
<protein>
    <submittedName>
        <fullName evidence="1">Uncharacterized protein</fullName>
    </submittedName>
</protein>
<keyword evidence="2" id="KW-1185">Reference proteome</keyword>
<comment type="caution">
    <text evidence="1">The sequence shown here is derived from an EMBL/GenBank/DDBJ whole genome shotgun (WGS) entry which is preliminary data.</text>
</comment>
<accession>A0A9K3KYX3</accession>
<gene>
    <name evidence="1" type="ORF">IV203_008658</name>
</gene>
<dbReference type="Proteomes" id="UP000693970">
    <property type="component" value="Unassembled WGS sequence"/>
</dbReference>
<sequence>MVVFSVNTNAVHAQIDTGAFASCSYQLDYLHDYAPFTADNPCPTKLIPALEGADTIPDGVGYMHIPTSTLRAG</sequence>
<reference evidence="1" key="1">
    <citation type="journal article" date="2021" name="Sci. Rep.">
        <title>Diploid genomic architecture of Nitzschia inconspicua, an elite biomass production diatom.</title>
        <authorList>
            <person name="Oliver A."/>
            <person name="Podell S."/>
            <person name="Pinowska A."/>
            <person name="Traller J.C."/>
            <person name="Smith S.R."/>
            <person name="McClure R."/>
            <person name="Beliaev A."/>
            <person name="Bohutskyi P."/>
            <person name="Hill E.A."/>
            <person name="Rabines A."/>
            <person name="Zheng H."/>
            <person name="Allen L.Z."/>
            <person name="Kuo A."/>
            <person name="Grigoriev I.V."/>
            <person name="Allen A.E."/>
            <person name="Hazlebeck D."/>
            <person name="Allen E.E."/>
        </authorList>
    </citation>
    <scope>NUCLEOTIDE SEQUENCE</scope>
    <source>
        <strain evidence="1">Hildebrandi</strain>
    </source>
</reference>
<reference evidence="1" key="2">
    <citation type="submission" date="2021-04" db="EMBL/GenBank/DDBJ databases">
        <authorList>
            <person name="Podell S."/>
        </authorList>
    </citation>
    <scope>NUCLEOTIDE SEQUENCE</scope>
    <source>
        <strain evidence="1">Hildebrandi</strain>
    </source>
</reference>
<organism evidence="1 2">
    <name type="scientific">Nitzschia inconspicua</name>
    <dbReference type="NCBI Taxonomy" id="303405"/>
    <lineage>
        <taxon>Eukaryota</taxon>
        <taxon>Sar</taxon>
        <taxon>Stramenopiles</taxon>
        <taxon>Ochrophyta</taxon>
        <taxon>Bacillariophyta</taxon>
        <taxon>Bacillariophyceae</taxon>
        <taxon>Bacillariophycidae</taxon>
        <taxon>Bacillariales</taxon>
        <taxon>Bacillariaceae</taxon>
        <taxon>Nitzschia</taxon>
    </lineage>
</organism>
<dbReference type="AlphaFoldDB" id="A0A9K3KYX3"/>
<dbReference type="EMBL" id="JAGRRH010000017">
    <property type="protein sequence ID" value="KAG7352610.1"/>
    <property type="molecule type" value="Genomic_DNA"/>
</dbReference>